<accession>A0A5N5UHB3</accession>
<keyword evidence="16" id="KW-1185">Reference proteome</keyword>
<dbReference type="Proteomes" id="UP000326865">
    <property type="component" value="Unassembled WGS sequence"/>
</dbReference>
<gene>
    <name evidence="12" type="ORF">DM867_04420</name>
    <name evidence="11" type="ORF">DMP03_08800</name>
    <name evidence="13" type="ORF">DP108_08700</name>
</gene>
<dbReference type="PANTHER" id="PTHR13914:SF0">
    <property type="entry name" value="PROLINE DEHYDROGENASE 1, MITOCHONDRIAL"/>
    <property type="match status" value="1"/>
</dbReference>
<dbReference type="InterPro" id="IPR029041">
    <property type="entry name" value="FAD-linked_oxidoreductase-like"/>
</dbReference>
<comment type="caution">
    <text evidence="11">The sequence shown here is derived from an EMBL/GenBank/DDBJ whole genome shotgun (WGS) entry which is preliminary data.</text>
</comment>
<comment type="cofactor">
    <cofactor evidence="1">
        <name>FAD</name>
        <dbReference type="ChEBI" id="CHEBI:57692"/>
    </cofactor>
</comment>
<keyword evidence="8" id="KW-0642">Proline metabolism</keyword>
<evidence type="ECO:0000256" key="8">
    <source>
        <dbReference type="ARBA" id="ARBA00023062"/>
    </source>
</evidence>
<dbReference type="RefSeq" id="WP_152120321.1">
    <property type="nucleotide sequence ID" value="NZ_QJOW01000003.1"/>
</dbReference>
<evidence type="ECO:0000256" key="1">
    <source>
        <dbReference type="ARBA" id="ARBA00001974"/>
    </source>
</evidence>
<evidence type="ECO:0000313" key="11">
    <source>
        <dbReference type="EMBL" id="KAB7515321.1"/>
    </source>
</evidence>
<dbReference type="AlphaFoldDB" id="A0A5N5UBS0"/>
<evidence type="ECO:0000313" key="15">
    <source>
        <dbReference type="Proteomes" id="UP000326302"/>
    </source>
</evidence>
<dbReference type="OrthoDB" id="8727at2157"/>
<dbReference type="InterPro" id="IPR002872">
    <property type="entry name" value="Proline_DH_dom"/>
</dbReference>
<organism evidence="11 15">
    <name type="scientific">Halosegnis rubeus</name>
    <dbReference type="NCBI Taxonomy" id="2212850"/>
    <lineage>
        <taxon>Archaea</taxon>
        <taxon>Methanobacteriati</taxon>
        <taxon>Methanobacteriota</taxon>
        <taxon>Stenosarchaea group</taxon>
        <taxon>Halobacteria</taxon>
        <taxon>Halobacteriales</taxon>
        <taxon>Natronomonadaceae</taxon>
        <taxon>Halosegnis</taxon>
    </lineage>
</organism>
<dbReference type="Proteomes" id="UP000326302">
    <property type="component" value="Unassembled WGS sequence"/>
</dbReference>
<evidence type="ECO:0000313" key="14">
    <source>
        <dbReference type="Proteomes" id="UP000326207"/>
    </source>
</evidence>
<dbReference type="EMBL" id="QKKZ01000001">
    <property type="protein sequence ID" value="KAB7516375.1"/>
    <property type="molecule type" value="Genomic_DNA"/>
</dbReference>
<evidence type="ECO:0000256" key="9">
    <source>
        <dbReference type="ARBA" id="ARBA00048779"/>
    </source>
</evidence>
<evidence type="ECO:0000256" key="3">
    <source>
        <dbReference type="ARBA" id="ARBA00012695"/>
    </source>
</evidence>
<evidence type="ECO:0000256" key="2">
    <source>
        <dbReference type="ARBA" id="ARBA00004739"/>
    </source>
</evidence>
<proteinExistence type="predicted"/>
<dbReference type="InterPro" id="IPR015659">
    <property type="entry name" value="Proline_oxidase"/>
</dbReference>
<keyword evidence="4" id="KW-0285">Flavoprotein</keyword>
<dbReference type="InterPro" id="IPR008219">
    <property type="entry name" value="PRODH_bac_arc"/>
</dbReference>
<evidence type="ECO:0000313" key="13">
    <source>
        <dbReference type="EMBL" id="KAB7517637.1"/>
    </source>
</evidence>
<accession>A0A5N5UBS0</accession>
<evidence type="ECO:0000256" key="6">
    <source>
        <dbReference type="ARBA" id="ARBA00022827"/>
    </source>
</evidence>
<feature type="domain" description="Proline dehydrogenase" evidence="10">
    <location>
        <begin position="19"/>
        <end position="269"/>
    </location>
</feature>
<evidence type="ECO:0000313" key="16">
    <source>
        <dbReference type="Proteomes" id="UP000326865"/>
    </source>
</evidence>
<evidence type="ECO:0000259" key="10">
    <source>
        <dbReference type="Pfam" id="PF01619"/>
    </source>
</evidence>
<accession>A0A5N5UCH0</accession>
<dbReference type="PIRSF" id="PIRSF000196">
    <property type="entry name" value="Pro_dehydrog"/>
    <property type="match status" value="1"/>
</dbReference>
<dbReference type="UniPathway" id="UPA00261">
    <property type="reaction ID" value="UER00373"/>
</dbReference>
<keyword evidence="7" id="KW-0560">Oxidoreductase</keyword>
<dbReference type="EMBL" id="QMDY01000004">
    <property type="protein sequence ID" value="KAB7517637.1"/>
    <property type="molecule type" value="Genomic_DNA"/>
</dbReference>
<evidence type="ECO:0000256" key="5">
    <source>
        <dbReference type="ARBA" id="ARBA00022741"/>
    </source>
</evidence>
<keyword evidence="5" id="KW-0547">Nucleotide-binding</keyword>
<evidence type="ECO:0000313" key="12">
    <source>
        <dbReference type="EMBL" id="KAB7516375.1"/>
    </source>
</evidence>
<dbReference type="GO" id="GO:0004657">
    <property type="term" value="F:proline dehydrogenase activity"/>
    <property type="evidence" value="ECO:0007669"/>
    <property type="project" value="UniProtKB-EC"/>
</dbReference>
<sequence length="276" mass="30832">MLPPIADRFVAGEDISTALDHTRALNDDGVGAILNLLGEHYDASENATQDTETYIRLVEEIAAAGLDARISVKPSQVGLDISDETFADNLARIVDAAAEAGVFVWVDMEDHTTIDATLDAVIDCAGDHPDMGLCVQANMKRTRDDLRRLVETPVTVRLVKGAYDPPKRLAYTDKADVNRAYREDLAYLFEHADHVAVGSHDPEMIERAKELHDAYGTSFEIQMLMGVREDEQRDIASAGHESYQYVPFGDKWLSYFYRRVRERKENALFAVRALLS</sequence>
<dbReference type="Gene3D" id="3.20.20.220">
    <property type="match status" value="1"/>
</dbReference>
<dbReference type="EC" id="1.5.5.2" evidence="3"/>
<comment type="pathway">
    <text evidence="2">Amino-acid degradation; L-proline degradation into L-glutamate; L-glutamate from L-proline: step 1/2.</text>
</comment>
<keyword evidence="6" id="KW-0274">FAD</keyword>
<dbReference type="Pfam" id="PF01619">
    <property type="entry name" value="Pro_dh"/>
    <property type="match status" value="1"/>
</dbReference>
<dbReference type="PANTHER" id="PTHR13914">
    <property type="entry name" value="PROLINE OXIDASE"/>
    <property type="match status" value="1"/>
</dbReference>
<dbReference type="Proteomes" id="UP000326207">
    <property type="component" value="Unassembled WGS sequence"/>
</dbReference>
<protein>
    <recommendedName>
        <fullName evidence="3">proline dehydrogenase</fullName>
        <ecNumber evidence="3">1.5.5.2</ecNumber>
    </recommendedName>
</protein>
<dbReference type="GO" id="GO:0010133">
    <property type="term" value="P:L-proline catabolic process to L-glutamate"/>
    <property type="evidence" value="ECO:0007669"/>
    <property type="project" value="UniProtKB-UniPathway"/>
</dbReference>
<comment type="catalytic activity">
    <reaction evidence="9">
        <text>L-proline + a quinone = (S)-1-pyrroline-5-carboxylate + a quinol + H(+)</text>
        <dbReference type="Rhea" id="RHEA:23784"/>
        <dbReference type="ChEBI" id="CHEBI:15378"/>
        <dbReference type="ChEBI" id="CHEBI:17388"/>
        <dbReference type="ChEBI" id="CHEBI:24646"/>
        <dbReference type="ChEBI" id="CHEBI:60039"/>
        <dbReference type="ChEBI" id="CHEBI:132124"/>
        <dbReference type="EC" id="1.5.5.2"/>
    </reaction>
</comment>
<dbReference type="GO" id="GO:0000166">
    <property type="term" value="F:nucleotide binding"/>
    <property type="evidence" value="ECO:0007669"/>
    <property type="project" value="UniProtKB-KW"/>
</dbReference>
<evidence type="ECO:0000256" key="7">
    <source>
        <dbReference type="ARBA" id="ARBA00023002"/>
    </source>
</evidence>
<dbReference type="EMBL" id="QJOW01000003">
    <property type="protein sequence ID" value="KAB7515321.1"/>
    <property type="molecule type" value="Genomic_DNA"/>
</dbReference>
<dbReference type="SUPFAM" id="SSF51730">
    <property type="entry name" value="FAD-linked oxidoreductase"/>
    <property type="match status" value="1"/>
</dbReference>
<evidence type="ECO:0000256" key="4">
    <source>
        <dbReference type="ARBA" id="ARBA00022630"/>
    </source>
</evidence>
<reference evidence="14 15" key="1">
    <citation type="submission" date="2019-10" db="EMBL/GenBank/DDBJ databases">
        <title>Unraveling microbial dark matter from salterns through culturing: the case of the genus Halosegnis.</title>
        <authorList>
            <person name="Duran-Viseras A."/>
            <person name="Andrei A.-S."/>
            <person name="Vera-Gargallo B."/>
            <person name="Ghai R."/>
            <person name="Sanchez-Porro C."/>
            <person name="Ventosa A."/>
        </authorList>
    </citation>
    <scope>NUCLEOTIDE SEQUENCE [LARGE SCALE GENOMIC DNA]</scope>
    <source>
        <strain evidence="11 15">F17-44</strain>
        <strain evidence="12 16">F18-79</strain>
        <strain evidence="13 14">F19-13</strain>
    </source>
</reference>
<name>A0A5N5UBS0_9EURY</name>